<feature type="compositionally biased region" description="Basic and acidic residues" evidence="1">
    <location>
        <begin position="44"/>
        <end position="67"/>
    </location>
</feature>
<protein>
    <submittedName>
        <fullName evidence="2">Uncharacterized protein</fullName>
    </submittedName>
</protein>
<evidence type="ECO:0000313" key="4">
    <source>
        <dbReference type="Proteomes" id="UP001141806"/>
    </source>
</evidence>
<dbReference type="AlphaFoldDB" id="A0A9Q0K8T1"/>
<evidence type="ECO:0000313" key="3">
    <source>
        <dbReference type="EMBL" id="KAJ4982215.1"/>
    </source>
</evidence>
<gene>
    <name evidence="2" type="ORF">NE237_017841</name>
    <name evidence="3" type="ORF">NE237_033052</name>
</gene>
<evidence type="ECO:0000313" key="2">
    <source>
        <dbReference type="EMBL" id="KAJ4965992.1"/>
    </source>
</evidence>
<feature type="region of interest" description="Disordered" evidence="1">
    <location>
        <begin position="27"/>
        <end position="67"/>
    </location>
</feature>
<organism evidence="2 4">
    <name type="scientific">Protea cynaroides</name>
    <dbReference type="NCBI Taxonomy" id="273540"/>
    <lineage>
        <taxon>Eukaryota</taxon>
        <taxon>Viridiplantae</taxon>
        <taxon>Streptophyta</taxon>
        <taxon>Embryophyta</taxon>
        <taxon>Tracheophyta</taxon>
        <taxon>Spermatophyta</taxon>
        <taxon>Magnoliopsida</taxon>
        <taxon>Proteales</taxon>
        <taxon>Proteaceae</taxon>
        <taxon>Protea</taxon>
    </lineage>
</organism>
<dbReference type="EMBL" id="JAMYWD010000007">
    <property type="protein sequence ID" value="KAJ4965992.1"/>
    <property type="molecule type" value="Genomic_DNA"/>
</dbReference>
<evidence type="ECO:0000256" key="1">
    <source>
        <dbReference type="SAM" id="MobiDB-lite"/>
    </source>
</evidence>
<name>A0A9Q0K8T1_9MAGN</name>
<sequence length="184" mass="21090">MLCWCGAAGECGMAIVRRWVRACRADANEQGSSNEAEDGSSEISNRRESRSRSRSEIRAENKSKDTCPETRSCPYFLWDIALARLAPRRNCTTGDVISDASQHGLADPLPLGSGMEELVQHQPRDSFPDYKKGKPCLLRLWFGILRNNFPIGSIRFHPIPFILRLITRNRILSHWSHWWYFLLN</sequence>
<keyword evidence="4" id="KW-1185">Reference proteome</keyword>
<dbReference type="EMBL" id="JAMYWD010000001">
    <property type="protein sequence ID" value="KAJ4982215.1"/>
    <property type="molecule type" value="Genomic_DNA"/>
</dbReference>
<reference evidence="2" key="1">
    <citation type="journal article" date="2023" name="Plant J.">
        <title>The genome of the king protea, Protea cynaroides.</title>
        <authorList>
            <person name="Chang J."/>
            <person name="Duong T.A."/>
            <person name="Schoeman C."/>
            <person name="Ma X."/>
            <person name="Roodt D."/>
            <person name="Barker N."/>
            <person name="Li Z."/>
            <person name="Van de Peer Y."/>
            <person name="Mizrachi E."/>
        </authorList>
    </citation>
    <scope>NUCLEOTIDE SEQUENCE</scope>
    <source>
        <tissue evidence="2">Young leaves</tissue>
    </source>
</reference>
<accession>A0A9Q0K8T1</accession>
<comment type="caution">
    <text evidence="2">The sequence shown here is derived from an EMBL/GenBank/DDBJ whole genome shotgun (WGS) entry which is preliminary data.</text>
</comment>
<proteinExistence type="predicted"/>
<dbReference type="Proteomes" id="UP001141806">
    <property type="component" value="Unassembled WGS sequence"/>
</dbReference>